<reference evidence="1 2" key="1">
    <citation type="submission" date="2017-12" db="EMBL/GenBank/DDBJ databases">
        <authorList>
            <person name="Pombert J.-F."/>
            <person name="Haag K.L."/>
            <person name="Ebert D."/>
        </authorList>
    </citation>
    <scope>NUCLEOTIDE SEQUENCE [LARGE SCALE GENOMIC DNA]</scope>
    <source>
        <strain evidence="1">FI-OER-3-3</strain>
    </source>
</reference>
<sequence length="83" mass="9636">MGTVKYNRGRHIDPQWIALDGLKNVLYNSISLGSTLYSDEHRSYISILRENQDLSYNSVNHSTYFVSESGVHTNTIKNLWLRF</sequence>
<gene>
    <name evidence="1" type="ORF">CWI37_0515p0040</name>
</gene>
<proteinExistence type="predicted"/>
<evidence type="ECO:0000313" key="2">
    <source>
        <dbReference type="Proteomes" id="UP000292362"/>
    </source>
</evidence>
<evidence type="ECO:0008006" key="3">
    <source>
        <dbReference type="Google" id="ProtNLM"/>
    </source>
</evidence>
<organism evidence="1 2">
    <name type="scientific">Hamiltosporidium tvaerminnensis</name>
    <dbReference type="NCBI Taxonomy" id="1176355"/>
    <lineage>
        <taxon>Eukaryota</taxon>
        <taxon>Fungi</taxon>
        <taxon>Fungi incertae sedis</taxon>
        <taxon>Microsporidia</taxon>
        <taxon>Dubosqiidae</taxon>
        <taxon>Hamiltosporidium</taxon>
    </lineage>
</organism>
<dbReference type="EMBL" id="PITJ01000515">
    <property type="protein sequence ID" value="TBU02287.1"/>
    <property type="molecule type" value="Genomic_DNA"/>
</dbReference>
<comment type="caution">
    <text evidence="1">The sequence shown here is derived from an EMBL/GenBank/DDBJ whole genome shotgun (WGS) entry which is preliminary data.</text>
</comment>
<accession>A0A4Q9L455</accession>
<protein>
    <recommendedName>
        <fullName evidence="3">ISXO2-like transposase domain-containing protein</fullName>
    </recommendedName>
</protein>
<evidence type="ECO:0000313" key="1">
    <source>
        <dbReference type="EMBL" id="TBU02287.1"/>
    </source>
</evidence>
<dbReference type="VEuPathDB" id="MicrosporidiaDB:CWI37_0515p0040"/>
<name>A0A4Q9L455_9MICR</name>
<dbReference type="AlphaFoldDB" id="A0A4Q9L455"/>
<dbReference type="Proteomes" id="UP000292362">
    <property type="component" value="Unassembled WGS sequence"/>
</dbReference>